<keyword evidence="2" id="KW-1185">Reference proteome</keyword>
<name>A0A5D2BJY8_GOSDA</name>
<accession>A0A5D2BJY8</accession>
<gene>
    <name evidence="1" type="ORF">ES288_D08G086800v1</name>
</gene>
<organism evidence="1 2">
    <name type="scientific">Gossypium darwinii</name>
    <name type="common">Darwin's cotton</name>
    <name type="synonym">Gossypium barbadense var. darwinii</name>
    <dbReference type="NCBI Taxonomy" id="34276"/>
    <lineage>
        <taxon>Eukaryota</taxon>
        <taxon>Viridiplantae</taxon>
        <taxon>Streptophyta</taxon>
        <taxon>Embryophyta</taxon>
        <taxon>Tracheophyta</taxon>
        <taxon>Spermatophyta</taxon>
        <taxon>Magnoliopsida</taxon>
        <taxon>eudicotyledons</taxon>
        <taxon>Gunneridae</taxon>
        <taxon>Pentapetalae</taxon>
        <taxon>rosids</taxon>
        <taxon>malvids</taxon>
        <taxon>Malvales</taxon>
        <taxon>Malvaceae</taxon>
        <taxon>Malvoideae</taxon>
        <taxon>Gossypium</taxon>
    </lineage>
</organism>
<dbReference type="AlphaFoldDB" id="A0A5D2BJY8"/>
<dbReference type="Proteomes" id="UP000323506">
    <property type="component" value="Chromosome D08"/>
</dbReference>
<reference evidence="1 2" key="1">
    <citation type="submission" date="2019-06" db="EMBL/GenBank/DDBJ databases">
        <title>WGS assembly of Gossypium darwinii.</title>
        <authorList>
            <person name="Chen Z.J."/>
            <person name="Sreedasyam A."/>
            <person name="Ando A."/>
            <person name="Song Q."/>
            <person name="De L."/>
            <person name="Hulse-Kemp A."/>
            <person name="Ding M."/>
            <person name="Ye W."/>
            <person name="Kirkbride R."/>
            <person name="Jenkins J."/>
            <person name="Plott C."/>
            <person name="Lovell J."/>
            <person name="Lin Y.-M."/>
            <person name="Vaughn R."/>
            <person name="Liu B."/>
            <person name="Li W."/>
            <person name="Simpson S."/>
            <person name="Scheffler B."/>
            <person name="Saski C."/>
            <person name="Grover C."/>
            <person name="Hu G."/>
            <person name="Conover J."/>
            <person name="Carlson J."/>
            <person name="Shu S."/>
            <person name="Boston L."/>
            <person name="Williams M."/>
            <person name="Peterson D."/>
            <person name="Mcgee K."/>
            <person name="Jones D."/>
            <person name="Wendel J."/>
            <person name="Stelly D."/>
            <person name="Grimwood J."/>
            <person name="Schmutz J."/>
        </authorList>
    </citation>
    <scope>NUCLEOTIDE SEQUENCE [LARGE SCALE GENOMIC DNA]</scope>
    <source>
        <strain evidence="1">1808015.09</strain>
    </source>
</reference>
<proteinExistence type="predicted"/>
<protein>
    <submittedName>
        <fullName evidence="1">Uncharacterized protein</fullName>
    </submittedName>
</protein>
<dbReference type="EMBL" id="CM017708">
    <property type="protein sequence ID" value="TYG56730.1"/>
    <property type="molecule type" value="Genomic_DNA"/>
</dbReference>
<sequence length="85" mass="9763">MQNLIRRFQLPKTTVTKILTLCLLSFFLPAPLPSKNSFNLVPSVVSSLALMDELRQPFLKAQVDIFNYVEWIPILAAARDHERHV</sequence>
<evidence type="ECO:0000313" key="1">
    <source>
        <dbReference type="EMBL" id="TYG56730.1"/>
    </source>
</evidence>
<evidence type="ECO:0000313" key="2">
    <source>
        <dbReference type="Proteomes" id="UP000323506"/>
    </source>
</evidence>